<evidence type="ECO:0000313" key="2">
    <source>
        <dbReference type="Proteomes" id="UP001165122"/>
    </source>
</evidence>
<organism evidence="1 2">
    <name type="scientific">Triparma laevis f. longispina</name>
    <dbReference type="NCBI Taxonomy" id="1714387"/>
    <lineage>
        <taxon>Eukaryota</taxon>
        <taxon>Sar</taxon>
        <taxon>Stramenopiles</taxon>
        <taxon>Ochrophyta</taxon>
        <taxon>Bolidophyceae</taxon>
        <taxon>Parmales</taxon>
        <taxon>Triparmaceae</taxon>
        <taxon>Triparma</taxon>
    </lineage>
</organism>
<reference evidence="2" key="1">
    <citation type="journal article" date="2023" name="Commun. Biol.">
        <title>Genome analysis of Parmales, the sister group of diatoms, reveals the evolutionary specialization of diatoms from phago-mixotrophs to photoautotrophs.</title>
        <authorList>
            <person name="Ban H."/>
            <person name="Sato S."/>
            <person name="Yoshikawa S."/>
            <person name="Yamada K."/>
            <person name="Nakamura Y."/>
            <person name="Ichinomiya M."/>
            <person name="Sato N."/>
            <person name="Blanc-Mathieu R."/>
            <person name="Endo H."/>
            <person name="Kuwata A."/>
            <person name="Ogata H."/>
        </authorList>
    </citation>
    <scope>NUCLEOTIDE SEQUENCE [LARGE SCALE GENOMIC DNA]</scope>
    <source>
        <strain evidence="2">NIES 3700</strain>
    </source>
</reference>
<accession>A0A9W7FEY3</accession>
<dbReference type="AlphaFoldDB" id="A0A9W7FEY3"/>
<dbReference type="OrthoDB" id="186614at2759"/>
<evidence type="ECO:0000313" key="1">
    <source>
        <dbReference type="EMBL" id="GMI10890.1"/>
    </source>
</evidence>
<keyword evidence="2" id="KW-1185">Reference proteome</keyword>
<name>A0A9W7FEY3_9STRA</name>
<protein>
    <submittedName>
        <fullName evidence="1">Uncharacterized protein</fullName>
    </submittedName>
</protein>
<dbReference type="EMBL" id="BRXW01000154">
    <property type="protein sequence ID" value="GMI10890.1"/>
    <property type="molecule type" value="Genomic_DNA"/>
</dbReference>
<dbReference type="Proteomes" id="UP001165122">
    <property type="component" value="Unassembled WGS sequence"/>
</dbReference>
<comment type="caution">
    <text evidence="1">The sequence shown here is derived from an EMBL/GenBank/DDBJ whole genome shotgun (WGS) entry which is preliminary data.</text>
</comment>
<gene>
    <name evidence="1" type="ORF">TrLO_g5137</name>
</gene>
<sequence length="441" mass="50004">MDLPLLLSFQTILSDLELLKMITSRYLHSPSFITLTDGTKIPCRIDKKSFFQCLGILLENGESAWLRENEPSLSAKLDEEEHSSTILPPFLLTLIHSIVNDLFYYPFYALKTAHVSQTFRTPELASLVSSNLSSGRSPCYDCLLQIRAFGSLKEIYRGSIAVCLLGLLRNYAHIQSREMIKSTDHQSFTYTPSLTGIDGIQHKSIKMLHNGSKVKDRPNGRQTGKERASGNVFWDSEGDLTRDRKRIEEDMNDDNRVSWYGRGMFAVLAHPLELIAVRQITRPMHYTSFFNSVGRLWGLGVKEFFTGWRSTFITAITMKDKWYFLGIPGLVRVRRMVEEAPTIPGDGGVVGGVLGGDSLGKSLEIIRSTLEKKGGWRELIVGLEVTVRILVPAFLAAGAARSCLSWLGEGEMRKRVRRRREVFIRTFFEKSRVEVKRKKEN</sequence>
<proteinExistence type="predicted"/>